<evidence type="ECO:0000256" key="2">
    <source>
        <dbReference type="ARBA" id="ARBA00022723"/>
    </source>
</evidence>
<dbReference type="SUPFAM" id="SSF56420">
    <property type="entry name" value="Peptide deformylase"/>
    <property type="match status" value="1"/>
</dbReference>
<feature type="active site" evidence="6">
    <location>
        <position position="180"/>
    </location>
</feature>
<evidence type="ECO:0000313" key="7">
    <source>
        <dbReference type="EMBL" id="SDJ80855.1"/>
    </source>
</evidence>
<sequence>MDFRPRSLTAAPPTPLAAREIRELVEGILALDTLPPIVQAGHPVLRQRAAPFDGQLDDAVLGQLIEVMRRTMHDAPGVGLAAPQIGIPLQLAVLEDQFDVDPAAAVARERAPLDFFAMLNPVYAPLGDGTASFYEGCLSVRGYQAVVTRHRHVSLDYLRPDGSSAQAEFSGWQARIVQHETDHLHGGLYLDRAESRSLASSEEYAARWAQPGISQAAAELGFPPG</sequence>
<evidence type="ECO:0000256" key="5">
    <source>
        <dbReference type="ARBA" id="ARBA00023004"/>
    </source>
</evidence>
<reference evidence="8" key="1">
    <citation type="submission" date="2016-10" db="EMBL/GenBank/DDBJ databases">
        <authorList>
            <person name="Varghese N."/>
            <person name="Submissions S."/>
        </authorList>
    </citation>
    <scope>NUCLEOTIDE SEQUENCE [LARGE SCALE GENOMIC DNA]</scope>
    <source>
        <strain evidence="8">CGMCC 1.10783</strain>
    </source>
</reference>
<dbReference type="FunFam" id="3.90.45.10:FF:000003">
    <property type="entry name" value="Peptide deformylase"/>
    <property type="match status" value="1"/>
</dbReference>
<feature type="binding site" evidence="6">
    <location>
        <position position="183"/>
    </location>
    <ligand>
        <name>Fe cation</name>
        <dbReference type="ChEBI" id="CHEBI:24875"/>
    </ligand>
</feature>
<name>A0A1G8WTC3_9MICC</name>
<dbReference type="Proteomes" id="UP000182130">
    <property type="component" value="Unassembled WGS sequence"/>
</dbReference>
<dbReference type="OrthoDB" id="9804313at2"/>
<dbReference type="PANTHER" id="PTHR10458:SF2">
    <property type="entry name" value="PEPTIDE DEFORMYLASE, MITOCHONDRIAL"/>
    <property type="match status" value="1"/>
</dbReference>
<comment type="function">
    <text evidence="6">Removes the formyl group from the N-terminal Met of newly synthesized proteins. Requires at least a dipeptide for an efficient rate of reaction. N-terminal L-methionine is a prerequisite for activity but the enzyme has broad specificity at other positions.</text>
</comment>
<dbReference type="InterPro" id="IPR036821">
    <property type="entry name" value="Peptide_deformylase_sf"/>
</dbReference>
<dbReference type="Pfam" id="PF01327">
    <property type="entry name" value="Pep_deformylase"/>
    <property type="match status" value="1"/>
</dbReference>
<evidence type="ECO:0000256" key="6">
    <source>
        <dbReference type="HAMAP-Rule" id="MF_00163"/>
    </source>
</evidence>
<keyword evidence="3 6" id="KW-0378">Hydrolase</keyword>
<dbReference type="GO" id="GO:0006412">
    <property type="term" value="P:translation"/>
    <property type="evidence" value="ECO:0007669"/>
    <property type="project" value="UniProtKB-UniRule"/>
</dbReference>
<comment type="cofactor">
    <cofactor evidence="6">
        <name>Fe(2+)</name>
        <dbReference type="ChEBI" id="CHEBI:29033"/>
    </cofactor>
    <text evidence="6">Binds 1 Fe(2+) ion.</text>
</comment>
<keyword evidence="4 6" id="KW-0648">Protein biosynthesis</keyword>
<dbReference type="Gene3D" id="3.90.45.10">
    <property type="entry name" value="Peptide deformylase"/>
    <property type="match status" value="1"/>
</dbReference>
<dbReference type="PRINTS" id="PR01576">
    <property type="entry name" value="PDEFORMYLASE"/>
</dbReference>
<comment type="similarity">
    <text evidence="1 6">Belongs to the polypeptide deformylase family.</text>
</comment>
<dbReference type="STRING" id="1045773.SAMN05216555_11731"/>
<gene>
    <name evidence="6" type="primary">def</name>
    <name evidence="7" type="ORF">SAMN05216555_11731</name>
</gene>
<dbReference type="GO" id="GO:0046872">
    <property type="term" value="F:metal ion binding"/>
    <property type="evidence" value="ECO:0007669"/>
    <property type="project" value="UniProtKB-KW"/>
</dbReference>
<dbReference type="CDD" id="cd00487">
    <property type="entry name" value="Pep_deformylase"/>
    <property type="match status" value="1"/>
</dbReference>
<feature type="binding site" evidence="6">
    <location>
        <position position="137"/>
    </location>
    <ligand>
        <name>Fe cation</name>
        <dbReference type="ChEBI" id="CHEBI:24875"/>
    </ligand>
</feature>
<dbReference type="GO" id="GO:0042586">
    <property type="term" value="F:peptide deformylase activity"/>
    <property type="evidence" value="ECO:0007669"/>
    <property type="project" value="UniProtKB-UniRule"/>
</dbReference>
<evidence type="ECO:0000256" key="1">
    <source>
        <dbReference type="ARBA" id="ARBA00010759"/>
    </source>
</evidence>
<protein>
    <recommendedName>
        <fullName evidence="6">Peptide deformylase</fullName>
        <shortName evidence="6">PDF</shortName>
        <ecNumber evidence="6">3.5.1.88</ecNumber>
    </recommendedName>
    <alternativeName>
        <fullName evidence="6">Polypeptide deformylase</fullName>
    </alternativeName>
</protein>
<keyword evidence="8" id="KW-1185">Reference proteome</keyword>
<evidence type="ECO:0000313" key="8">
    <source>
        <dbReference type="Proteomes" id="UP000182130"/>
    </source>
</evidence>
<keyword evidence="5 6" id="KW-0408">Iron</keyword>
<dbReference type="InterPro" id="IPR023635">
    <property type="entry name" value="Peptide_deformylase"/>
</dbReference>
<evidence type="ECO:0000256" key="4">
    <source>
        <dbReference type="ARBA" id="ARBA00022917"/>
    </source>
</evidence>
<organism evidence="7 8">
    <name type="scientific">Arthrobacter cupressi</name>
    <dbReference type="NCBI Taxonomy" id="1045773"/>
    <lineage>
        <taxon>Bacteria</taxon>
        <taxon>Bacillati</taxon>
        <taxon>Actinomycetota</taxon>
        <taxon>Actinomycetes</taxon>
        <taxon>Micrococcales</taxon>
        <taxon>Micrococcaceae</taxon>
        <taxon>Arthrobacter</taxon>
    </lineage>
</organism>
<keyword evidence="2 6" id="KW-0479">Metal-binding</keyword>
<dbReference type="PANTHER" id="PTHR10458">
    <property type="entry name" value="PEPTIDE DEFORMYLASE"/>
    <property type="match status" value="1"/>
</dbReference>
<evidence type="ECO:0000256" key="3">
    <source>
        <dbReference type="ARBA" id="ARBA00022801"/>
    </source>
</evidence>
<dbReference type="EMBL" id="FNEI01000017">
    <property type="protein sequence ID" value="SDJ80855.1"/>
    <property type="molecule type" value="Genomic_DNA"/>
</dbReference>
<dbReference type="RefSeq" id="WP_074590979.1">
    <property type="nucleotide sequence ID" value="NZ_FNEI01000017.1"/>
</dbReference>
<comment type="catalytic activity">
    <reaction evidence="6">
        <text>N-terminal N-formyl-L-methionyl-[peptide] + H2O = N-terminal L-methionyl-[peptide] + formate</text>
        <dbReference type="Rhea" id="RHEA:24420"/>
        <dbReference type="Rhea" id="RHEA-COMP:10639"/>
        <dbReference type="Rhea" id="RHEA-COMP:10640"/>
        <dbReference type="ChEBI" id="CHEBI:15377"/>
        <dbReference type="ChEBI" id="CHEBI:15740"/>
        <dbReference type="ChEBI" id="CHEBI:49298"/>
        <dbReference type="ChEBI" id="CHEBI:64731"/>
        <dbReference type="EC" id="3.5.1.88"/>
    </reaction>
</comment>
<dbReference type="AlphaFoldDB" id="A0A1G8WTC3"/>
<proteinExistence type="inferred from homology"/>
<dbReference type="HAMAP" id="MF_00163">
    <property type="entry name" value="Pep_deformylase"/>
    <property type="match status" value="1"/>
</dbReference>
<accession>A0A1G8WTC3</accession>
<feature type="binding site" evidence="6">
    <location>
        <position position="179"/>
    </location>
    <ligand>
        <name>Fe cation</name>
        <dbReference type="ChEBI" id="CHEBI:24875"/>
    </ligand>
</feature>
<dbReference type="EC" id="3.5.1.88" evidence="6"/>
<dbReference type="NCBIfam" id="NF001159">
    <property type="entry name" value="PRK00150.1-3"/>
    <property type="match status" value="1"/>
</dbReference>